<dbReference type="InterPro" id="IPR046849">
    <property type="entry name" value="E2_motif"/>
</dbReference>
<evidence type="ECO:0000256" key="3">
    <source>
        <dbReference type="PROSITE-ProRule" id="PRU00708"/>
    </source>
</evidence>
<evidence type="ECO:0000313" key="6">
    <source>
        <dbReference type="Proteomes" id="UP000236161"/>
    </source>
</evidence>
<dbReference type="Pfam" id="PF20431">
    <property type="entry name" value="E_motif"/>
    <property type="match status" value="1"/>
</dbReference>
<keyword evidence="5" id="KW-0378">Hydrolase</keyword>
<dbReference type="FunFam" id="1.25.40.10:FF:002148">
    <property type="entry name" value="Pentatricopeptide repeat-containing protein At2g29760, chloroplastic"/>
    <property type="match status" value="1"/>
</dbReference>
<dbReference type="NCBIfam" id="TIGR00756">
    <property type="entry name" value="PPR"/>
    <property type="match status" value="5"/>
</dbReference>
<feature type="repeat" description="PPR" evidence="3">
    <location>
        <begin position="360"/>
        <end position="394"/>
    </location>
</feature>
<evidence type="ECO:0000256" key="1">
    <source>
        <dbReference type="ARBA" id="ARBA00006643"/>
    </source>
</evidence>
<dbReference type="GO" id="GO:0008270">
    <property type="term" value="F:zinc ion binding"/>
    <property type="evidence" value="ECO:0007669"/>
    <property type="project" value="InterPro"/>
</dbReference>
<dbReference type="GO" id="GO:0009451">
    <property type="term" value="P:RNA modification"/>
    <property type="evidence" value="ECO:0007669"/>
    <property type="project" value="InterPro"/>
</dbReference>
<dbReference type="InterPro" id="IPR046960">
    <property type="entry name" value="PPR_At4g14850-like_plant"/>
</dbReference>
<feature type="repeat" description="PPR" evidence="3">
    <location>
        <begin position="190"/>
        <end position="224"/>
    </location>
</feature>
<dbReference type="InterPro" id="IPR046848">
    <property type="entry name" value="E_motif"/>
</dbReference>
<dbReference type="Pfam" id="PF20430">
    <property type="entry name" value="Eplus_motif"/>
    <property type="match status" value="1"/>
</dbReference>
<feature type="repeat" description="PPR" evidence="3">
    <location>
        <begin position="88"/>
        <end position="123"/>
    </location>
</feature>
<proteinExistence type="inferred from homology"/>
<keyword evidence="6" id="KW-1185">Reference proteome</keyword>
<comment type="similarity">
    <text evidence="1">Belongs to the PPR family. PCMP-H subfamily.</text>
</comment>
<evidence type="ECO:0000313" key="5">
    <source>
        <dbReference type="EMBL" id="PKA53994.1"/>
    </source>
</evidence>
<dbReference type="GO" id="GO:0016787">
    <property type="term" value="F:hydrolase activity"/>
    <property type="evidence" value="ECO:0007669"/>
    <property type="project" value="UniProtKB-KW"/>
</dbReference>
<dbReference type="Pfam" id="PF14432">
    <property type="entry name" value="DYW_deaminase"/>
    <property type="match status" value="1"/>
</dbReference>
<dbReference type="InterPro" id="IPR002885">
    <property type="entry name" value="PPR_rpt"/>
</dbReference>
<dbReference type="InterPro" id="IPR032867">
    <property type="entry name" value="DYW_dom"/>
</dbReference>
<dbReference type="AlphaFoldDB" id="A0A2I0AEK7"/>
<keyword evidence="2" id="KW-0677">Repeat</keyword>
<evidence type="ECO:0000259" key="4">
    <source>
        <dbReference type="Pfam" id="PF14432"/>
    </source>
</evidence>
<gene>
    <name evidence="5" type="primary">PCMP-H77</name>
    <name evidence="5" type="ORF">AXF42_Ash016159</name>
</gene>
<dbReference type="PANTHER" id="PTHR47926">
    <property type="entry name" value="PENTATRICOPEPTIDE REPEAT-CONTAINING PROTEIN"/>
    <property type="match status" value="1"/>
</dbReference>
<dbReference type="FunFam" id="1.25.40.10:FF:000344">
    <property type="entry name" value="Pentatricopeptide repeat-containing protein"/>
    <property type="match status" value="1"/>
</dbReference>
<dbReference type="PANTHER" id="PTHR47926:SF373">
    <property type="entry name" value="TETRATRICOPEPTIDE-LIKE HELICAL DOMAIN SUPERFAMILY, DYW DOMAIN-CONTAINING PROTEIN"/>
    <property type="match status" value="1"/>
</dbReference>
<dbReference type="InterPro" id="IPR011990">
    <property type="entry name" value="TPR-like_helical_dom_sf"/>
</dbReference>
<sequence length="667" mass="74353">MKSPLRRISFNVVLRLFASGREISDEALLRSVDQCRSLSALQKLHFEVASRRPLASDPAAAIKLMRAYALCGDPVGARRLFDESSERNVVFFNVMIRSYVANGRSHDALFLFSDMVRLYGVRPDNYTYPCALKACSSSENLAGGIQIHGSVTKLGLDSNLFVGNALITMYARSGNCLDARSVFDEMPHRDIVSWNAIIAGYSQSGLAEKAMELFREIRQSRRPRFDAGTMASILPAMSNAKQADIELTRAVFDEIRGRNLISWNAMIAVYANNSLPSEALNLFIKMEKEEIEPDVVTLASVLPACGDLSALSLGKKLHEHINKKQMLPNLILENALMDMYANCGCLPEAKEVFSNMKGRDVVSWTAIISAYGMHGRGREAISLFEQMKDSGIKPDHIAFVSVLSACSYSGLLDDGNHYFDMMKERYQLVPRLEHYACMVDLLGRSGQVEKAYDFVKKMPVEPNERIWGALLGACRVHSNMSVGLISADHLFRLVPKQSGYYVLLSNIYARAGRWKDVSVVRSLMASKGIKKSPGCSIVEIGGKVYNFYIGDRSHPRTKEIYAELEALLGKMKEAGYRAETDAALHDVEEEDKEGHLLAHSEKLAIAFALISSGEKTQIRITMNLRMCGDCHRAAKLISEIRGREIVIKDCNRFHRFEGGVCSCGDYW</sequence>
<dbReference type="Pfam" id="PF13041">
    <property type="entry name" value="PPR_2"/>
    <property type="match status" value="3"/>
</dbReference>
<reference evidence="5 6" key="1">
    <citation type="journal article" date="2017" name="Nature">
        <title>The Apostasia genome and the evolution of orchids.</title>
        <authorList>
            <person name="Zhang G.Q."/>
            <person name="Liu K.W."/>
            <person name="Li Z."/>
            <person name="Lohaus R."/>
            <person name="Hsiao Y.Y."/>
            <person name="Niu S.C."/>
            <person name="Wang J.Y."/>
            <person name="Lin Y.C."/>
            <person name="Xu Q."/>
            <person name="Chen L.J."/>
            <person name="Yoshida K."/>
            <person name="Fujiwara S."/>
            <person name="Wang Z.W."/>
            <person name="Zhang Y.Q."/>
            <person name="Mitsuda N."/>
            <person name="Wang M."/>
            <person name="Liu G.H."/>
            <person name="Pecoraro L."/>
            <person name="Huang H.X."/>
            <person name="Xiao X.J."/>
            <person name="Lin M."/>
            <person name="Wu X.Y."/>
            <person name="Wu W.L."/>
            <person name="Chen Y.Y."/>
            <person name="Chang S.B."/>
            <person name="Sakamoto S."/>
            <person name="Ohme-Takagi M."/>
            <person name="Yagi M."/>
            <person name="Zeng S.J."/>
            <person name="Shen C.Y."/>
            <person name="Yeh C.M."/>
            <person name="Luo Y.B."/>
            <person name="Tsai W.C."/>
            <person name="Van de Peer Y."/>
            <person name="Liu Z.J."/>
        </authorList>
    </citation>
    <scope>NUCLEOTIDE SEQUENCE [LARGE SCALE GENOMIC DNA]</scope>
    <source>
        <strain evidence="6">cv. Shenzhen</strain>
        <tissue evidence="5">Stem</tissue>
    </source>
</reference>
<dbReference type="Pfam" id="PF01535">
    <property type="entry name" value="PPR"/>
    <property type="match status" value="3"/>
</dbReference>
<dbReference type="Proteomes" id="UP000236161">
    <property type="component" value="Unassembled WGS sequence"/>
</dbReference>
<dbReference type="OrthoDB" id="185373at2759"/>
<name>A0A2I0AEK7_9ASPA</name>
<dbReference type="Gene3D" id="1.25.40.10">
    <property type="entry name" value="Tetratricopeptide repeat domain"/>
    <property type="match status" value="4"/>
</dbReference>
<dbReference type="PROSITE" id="PS51375">
    <property type="entry name" value="PPR"/>
    <property type="match status" value="4"/>
</dbReference>
<organism evidence="5 6">
    <name type="scientific">Apostasia shenzhenica</name>
    <dbReference type="NCBI Taxonomy" id="1088818"/>
    <lineage>
        <taxon>Eukaryota</taxon>
        <taxon>Viridiplantae</taxon>
        <taxon>Streptophyta</taxon>
        <taxon>Embryophyta</taxon>
        <taxon>Tracheophyta</taxon>
        <taxon>Spermatophyta</taxon>
        <taxon>Magnoliopsida</taxon>
        <taxon>Liliopsida</taxon>
        <taxon>Asparagales</taxon>
        <taxon>Orchidaceae</taxon>
        <taxon>Apostasioideae</taxon>
        <taxon>Apostasia</taxon>
    </lineage>
</organism>
<feature type="domain" description="DYW" evidence="4">
    <location>
        <begin position="575"/>
        <end position="667"/>
    </location>
</feature>
<dbReference type="GO" id="GO:0003723">
    <property type="term" value="F:RNA binding"/>
    <property type="evidence" value="ECO:0007669"/>
    <property type="project" value="InterPro"/>
</dbReference>
<evidence type="ECO:0000256" key="2">
    <source>
        <dbReference type="ARBA" id="ARBA00022737"/>
    </source>
</evidence>
<dbReference type="EMBL" id="KZ451987">
    <property type="protein sequence ID" value="PKA53994.1"/>
    <property type="molecule type" value="Genomic_DNA"/>
</dbReference>
<accession>A0A2I0AEK7</accession>
<dbReference type="EC" id="3.6.1.-" evidence="5"/>
<feature type="repeat" description="PPR" evidence="3">
    <location>
        <begin position="259"/>
        <end position="293"/>
    </location>
</feature>
<protein>
    <submittedName>
        <fullName evidence="5">Pentatricopeptide repeat-containing protein</fullName>
        <ecNumber evidence="5">3.6.1.-</ecNumber>
    </submittedName>
</protein>